<organism evidence="3 4">
    <name type="scientific">Aureobasidium pullulans</name>
    <name type="common">Black yeast</name>
    <name type="synonym">Pullularia pullulans</name>
    <dbReference type="NCBI Taxonomy" id="5580"/>
    <lineage>
        <taxon>Eukaryota</taxon>
        <taxon>Fungi</taxon>
        <taxon>Dikarya</taxon>
        <taxon>Ascomycota</taxon>
        <taxon>Pezizomycotina</taxon>
        <taxon>Dothideomycetes</taxon>
        <taxon>Dothideomycetidae</taxon>
        <taxon>Dothideales</taxon>
        <taxon>Saccotheciaceae</taxon>
        <taxon>Aureobasidium</taxon>
    </lineage>
</organism>
<dbReference type="InterPro" id="IPR050444">
    <property type="entry name" value="Polyketide_Synthase"/>
</dbReference>
<keyword evidence="4" id="KW-1185">Reference proteome</keyword>
<dbReference type="InterPro" id="IPR016035">
    <property type="entry name" value="Acyl_Trfase/lysoPLipase"/>
</dbReference>
<evidence type="ECO:0000259" key="2">
    <source>
        <dbReference type="SMART" id="SM00827"/>
    </source>
</evidence>
<proteinExistence type="predicted"/>
<gene>
    <name evidence="3" type="ORF">QM012_005072</name>
</gene>
<dbReference type="InterPro" id="IPR014043">
    <property type="entry name" value="Acyl_transferase_dom"/>
</dbReference>
<accession>A0ABR0T6K7</accession>
<dbReference type="Pfam" id="PF00698">
    <property type="entry name" value="Acyl_transf_1"/>
    <property type="match status" value="1"/>
</dbReference>
<dbReference type="SMART" id="SM00827">
    <property type="entry name" value="PKS_AT"/>
    <property type="match status" value="1"/>
</dbReference>
<evidence type="ECO:0000256" key="1">
    <source>
        <dbReference type="ARBA" id="ARBA00022679"/>
    </source>
</evidence>
<name>A0ABR0T6K7_AURPU</name>
<evidence type="ECO:0000313" key="4">
    <source>
        <dbReference type="Proteomes" id="UP001341245"/>
    </source>
</evidence>
<sequence>MSSQHIVFTFAGQGFPPVEAARDLYRTSKVFQHAIRDVQNTIDRLLQEQAIQSGRHIPLTEYLEEDQVRPPYATSFDQPPATEEQSLPPSETVVILAAQYALGKMLQSWDISPRSVMAYSLGELVASTFTGSYTLPAVMKLLARREALFTDRSLIPHKGALALVHTDGDRVKQILATAGLLGTVDIAGFSNPVTTCLAGDAEPMEVALEKFEAAEVDIRRVKLEVGMHSQHVQALADHVRSSPTIFPIEDSVDCKVVPGIDHWSSLGFQMPTGAPLNVNHYATLLRRPLRYKECVEGIYRKHMKEQPEQELVFIDMGMGPGQLYKSIMFTLKDTPEWQVGQVKATASIDPVEAGDGKTKLGWATSQLKDHWAASANNEEVSTRP</sequence>
<dbReference type="Proteomes" id="UP001341245">
    <property type="component" value="Unassembled WGS sequence"/>
</dbReference>
<dbReference type="InterPro" id="IPR001227">
    <property type="entry name" value="Ac_transferase_dom_sf"/>
</dbReference>
<comment type="caution">
    <text evidence="3">The sequence shown here is derived from an EMBL/GenBank/DDBJ whole genome shotgun (WGS) entry which is preliminary data.</text>
</comment>
<dbReference type="SUPFAM" id="SSF55048">
    <property type="entry name" value="Probable ACP-binding domain of malonyl-CoA ACP transacylase"/>
    <property type="match status" value="1"/>
</dbReference>
<dbReference type="PANTHER" id="PTHR45681">
    <property type="entry name" value="POLYKETIDE SYNTHASE 44-RELATED"/>
    <property type="match status" value="1"/>
</dbReference>
<protein>
    <recommendedName>
        <fullName evidence="2">Malonyl-CoA:ACP transacylase (MAT) domain-containing protein</fullName>
    </recommendedName>
</protein>
<evidence type="ECO:0000313" key="3">
    <source>
        <dbReference type="EMBL" id="KAK5999984.1"/>
    </source>
</evidence>
<dbReference type="InterPro" id="IPR016036">
    <property type="entry name" value="Malonyl_transacylase_ACP-bd"/>
</dbReference>
<dbReference type="EMBL" id="JASGXD010000020">
    <property type="protein sequence ID" value="KAK5999984.1"/>
    <property type="molecule type" value="Genomic_DNA"/>
</dbReference>
<dbReference type="Gene3D" id="3.40.366.10">
    <property type="entry name" value="Malonyl-Coenzyme A Acyl Carrier Protein, domain 2"/>
    <property type="match status" value="1"/>
</dbReference>
<keyword evidence="1" id="KW-0808">Transferase</keyword>
<feature type="domain" description="Malonyl-CoA:ACP transacylase (MAT)" evidence="2">
    <location>
        <begin position="9"/>
        <end position="371"/>
    </location>
</feature>
<dbReference type="SUPFAM" id="SSF52151">
    <property type="entry name" value="FabD/lysophospholipase-like"/>
    <property type="match status" value="1"/>
</dbReference>
<reference evidence="3 4" key="1">
    <citation type="submission" date="2023-11" db="EMBL/GenBank/DDBJ databases">
        <title>Draft genome sequence and annotation of the polyextremotolerant black yeast-like fungus Aureobasidium pullulans NRRL 62042.</title>
        <authorList>
            <person name="Dielentheis-Frenken M.R.E."/>
            <person name="Wibberg D."/>
            <person name="Blank L.M."/>
            <person name="Tiso T."/>
        </authorList>
    </citation>
    <scope>NUCLEOTIDE SEQUENCE [LARGE SCALE GENOMIC DNA]</scope>
    <source>
        <strain evidence="3 4">NRRL 62042</strain>
    </source>
</reference>
<dbReference type="PANTHER" id="PTHR45681:SF6">
    <property type="entry name" value="POLYKETIDE SYNTHASE 37"/>
    <property type="match status" value="1"/>
</dbReference>